<comment type="caution">
    <text evidence="3">The sequence shown here is derived from an EMBL/GenBank/DDBJ whole genome shotgun (WGS) entry which is preliminary data.</text>
</comment>
<keyword evidence="2" id="KW-0732">Signal</keyword>
<dbReference type="AlphaFoldDB" id="A0A399T7G2"/>
<organism evidence="3 4">
    <name type="scientific">Maribellus luteus</name>
    <dbReference type="NCBI Taxonomy" id="2305463"/>
    <lineage>
        <taxon>Bacteria</taxon>
        <taxon>Pseudomonadati</taxon>
        <taxon>Bacteroidota</taxon>
        <taxon>Bacteroidia</taxon>
        <taxon>Marinilabiliales</taxon>
        <taxon>Prolixibacteraceae</taxon>
        <taxon>Maribellus</taxon>
    </lineage>
</organism>
<dbReference type="RefSeq" id="WP_119436541.1">
    <property type="nucleotide sequence ID" value="NZ_QWGR01000002.1"/>
</dbReference>
<evidence type="ECO:0000313" key="3">
    <source>
        <dbReference type="EMBL" id="RIJ49853.1"/>
    </source>
</evidence>
<dbReference type="Pfam" id="PF14060">
    <property type="entry name" value="DUF4252"/>
    <property type="match status" value="1"/>
</dbReference>
<keyword evidence="4" id="KW-1185">Reference proteome</keyword>
<accession>A0A399T7G2</accession>
<evidence type="ECO:0000313" key="4">
    <source>
        <dbReference type="Proteomes" id="UP000265926"/>
    </source>
</evidence>
<evidence type="ECO:0000256" key="2">
    <source>
        <dbReference type="SAM" id="SignalP"/>
    </source>
</evidence>
<dbReference type="Proteomes" id="UP000265926">
    <property type="component" value="Unassembled WGS sequence"/>
</dbReference>
<gene>
    <name evidence="3" type="ORF">D1614_03680</name>
</gene>
<name>A0A399T7G2_9BACT</name>
<keyword evidence="1" id="KW-0175">Coiled coil</keyword>
<protein>
    <submittedName>
        <fullName evidence="3">DUF4252 domain-containing protein</fullName>
    </submittedName>
</protein>
<dbReference type="InterPro" id="IPR025348">
    <property type="entry name" value="DUF4252"/>
</dbReference>
<feature type="coiled-coil region" evidence="1">
    <location>
        <begin position="211"/>
        <end position="264"/>
    </location>
</feature>
<feature type="signal peptide" evidence="2">
    <location>
        <begin position="1"/>
        <end position="19"/>
    </location>
</feature>
<sequence length="319" mass="36175">MKRLILIAFVLLLSVGVQAQDTQRFFETLTGKYADNDGFSASMLTSDMFDLYLKRKKLDETSEVAAALKKLDRIMVVSQSKVGLGIEALSTGVNKSEKPKNESLEVLHGELLNHYKGGGFTLLKTEKRMGEDVKVYLKKENDKISSLALITNSSAVTSLVELDGDIDLANVASLSSALNIRGLENLNKIDNKSSYYLYGTGASEYFDQGRMEVIEARAREMAERQVELSEEQVKRIQERTERQAQREMEVAERYREMAERYQREPIFLNYPGDSTVYFLNGKKVDADKIKDLKKLDIKTIDVKRDDKNNEITIVKITTK</sequence>
<feature type="chain" id="PRO_5017358004" evidence="2">
    <location>
        <begin position="20"/>
        <end position="319"/>
    </location>
</feature>
<dbReference type="OrthoDB" id="1119016at2"/>
<evidence type="ECO:0000256" key="1">
    <source>
        <dbReference type="SAM" id="Coils"/>
    </source>
</evidence>
<reference evidence="3 4" key="1">
    <citation type="submission" date="2018-08" db="EMBL/GenBank/DDBJ databases">
        <title>Pallidiluteibacterium maritimus gen. nov., sp. nov., isolated from coastal sediment.</title>
        <authorList>
            <person name="Zhou L.Y."/>
        </authorList>
    </citation>
    <scope>NUCLEOTIDE SEQUENCE [LARGE SCALE GENOMIC DNA]</scope>
    <source>
        <strain evidence="3 4">XSD2</strain>
    </source>
</reference>
<proteinExistence type="predicted"/>
<dbReference type="EMBL" id="QWGR01000002">
    <property type="protein sequence ID" value="RIJ49853.1"/>
    <property type="molecule type" value="Genomic_DNA"/>
</dbReference>